<feature type="transmembrane region" description="Helical" evidence="1">
    <location>
        <begin position="12"/>
        <end position="34"/>
    </location>
</feature>
<keyword evidence="3" id="KW-1185">Reference proteome</keyword>
<evidence type="ECO:0000313" key="3">
    <source>
        <dbReference type="Proteomes" id="UP001595530"/>
    </source>
</evidence>
<evidence type="ECO:0000256" key="1">
    <source>
        <dbReference type="SAM" id="Phobius"/>
    </source>
</evidence>
<keyword evidence="1" id="KW-1133">Transmembrane helix</keyword>
<sequence>MMAAHTLFGIDISYGDAAAIISAVAAVYAAYYAYRQGKDDDARRQKRTAIDFAAEWCRVEAPSPISIMRECLRNLERPMLAALLNGEMFKVEGKYHDEISTFFSEIIRGNGGEGFRCENGKITIQEKESELLRNYFARRLNFLEVVAAAFNSELADRQLITQFFGGIIFKNPSYRTAVEIDRTAWPELAQFIYSNTRNGK</sequence>
<dbReference type="EMBL" id="JBHRTP010000080">
    <property type="protein sequence ID" value="MFC3110503.1"/>
    <property type="molecule type" value="Genomic_DNA"/>
</dbReference>
<accession>A0ABV7F8W7</accession>
<dbReference type="InterPro" id="IPR031876">
    <property type="entry name" value="DUF4760"/>
</dbReference>
<keyword evidence="1" id="KW-0472">Membrane</keyword>
<evidence type="ECO:0000313" key="2">
    <source>
        <dbReference type="EMBL" id="MFC3110503.1"/>
    </source>
</evidence>
<proteinExistence type="predicted"/>
<dbReference type="Pfam" id="PF15956">
    <property type="entry name" value="DUF4760"/>
    <property type="match status" value="1"/>
</dbReference>
<dbReference type="Proteomes" id="UP001595530">
    <property type="component" value="Unassembled WGS sequence"/>
</dbReference>
<dbReference type="RefSeq" id="WP_390332810.1">
    <property type="nucleotide sequence ID" value="NZ_JBHRTP010000080.1"/>
</dbReference>
<organism evidence="2 3">
    <name type="scientific">Undibacterium arcticum</name>
    <dbReference type="NCBI Taxonomy" id="1762892"/>
    <lineage>
        <taxon>Bacteria</taxon>
        <taxon>Pseudomonadati</taxon>
        <taxon>Pseudomonadota</taxon>
        <taxon>Betaproteobacteria</taxon>
        <taxon>Burkholderiales</taxon>
        <taxon>Oxalobacteraceae</taxon>
        <taxon>Undibacterium</taxon>
    </lineage>
</organism>
<keyword evidence="1" id="KW-0812">Transmembrane</keyword>
<gene>
    <name evidence="2" type="ORF">ACFOFO_21485</name>
</gene>
<comment type="caution">
    <text evidence="2">The sequence shown here is derived from an EMBL/GenBank/DDBJ whole genome shotgun (WGS) entry which is preliminary data.</text>
</comment>
<protein>
    <submittedName>
        <fullName evidence="2">Uncharacterized protein</fullName>
    </submittedName>
</protein>
<name>A0ABV7F8W7_9BURK</name>
<reference evidence="3" key="1">
    <citation type="journal article" date="2019" name="Int. J. Syst. Evol. Microbiol.">
        <title>The Global Catalogue of Microorganisms (GCM) 10K type strain sequencing project: providing services to taxonomists for standard genome sequencing and annotation.</title>
        <authorList>
            <consortium name="The Broad Institute Genomics Platform"/>
            <consortium name="The Broad Institute Genome Sequencing Center for Infectious Disease"/>
            <person name="Wu L."/>
            <person name="Ma J."/>
        </authorList>
    </citation>
    <scope>NUCLEOTIDE SEQUENCE [LARGE SCALE GENOMIC DNA]</scope>
    <source>
        <strain evidence="3">KCTC 42986</strain>
    </source>
</reference>